<keyword evidence="1" id="KW-0175">Coiled coil</keyword>
<accession>A0A9W8AFX4</accession>
<dbReference type="PANTHER" id="PTHR18898">
    <property type="entry name" value="NUCLEOPROTEIN TPR-RELATED"/>
    <property type="match status" value="1"/>
</dbReference>
<evidence type="ECO:0000313" key="3">
    <source>
        <dbReference type="EMBL" id="KAJ1948971.1"/>
    </source>
</evidence>
<gene>
    <name evidence="3" type="primary">MLP1_2</name>
    <name evidence="3" type="ORF">IWQ62_006813</name>
</gene>
<dbReference type="Gene3D" id="1.10.287.1490">
    <property type="match status" value="1"/>
</dbReference>
<dbReference type="GO" id="GO:0005643">
    <property type="term" value="C:nuclear pore"/>
    <property type="evidence" value="ECO:0007669"/>
    <property type="project" value="TreeGrafter"/>
</dbReference>
<dbReference type="SUPFAM" id="SSF58100">
    <property type="entry name" value="Bacterial hemolysins"/>
    <property type="match status" value="1"/>
</dbReference>
<dbReference type="OrthoDB" id="343070at2759"/>
<name>A0A9W8AFX4_9FUNG</name>
<feature type="non-terminal residue" evidence="3">
    <location>
        <position position="350"/>
    </location>
</feature>
<sequence length="350" mass="40141">MSSQDTHVQQLQHLRDRYSQAMQQLAAGEMATQKSQQNLVDAQEKLEHLRNQVSNLQAEKQLFKSIETRLLQENQNLQSERTHLNTLMANLQRMQNKLEQADADQKRHYRTQVEQLEAQLQSSRAKLHEESKLLQGMTLRREAEAQRYQNQIDQLTADHHKSRELLATAQASVDHLQQRVQDLGQQLQEAKDEALRYRTQTTSPAPVPPTTLTTSTATPTPTPTEGTGTERTAHDWETLCGKLRQDLTAAQQQIPTLQRHVEQYKGISAANEAALNELSTSYEQYKQSTEGELGRVRERLAGLETLVQEREKELETAQQELADTKTYHEETQAKLRIEHNEALTRIDELN</sequence>
<dbReference type="GO" id="GO:0017056">
    <property type="term" value="F:structural constituent of nuclear pore"/>
    <property type="evidence" value="ECO:0007669"/>
    <property type="project" value="TreeGrafter"/>
</dbReference>
<feature type="compositionally biased region" description="Low complexity" evidence="2">
    <location>
        <begin position="199"/>
        <end position="230"/>
    </location>
</feature>
<protein>
    <submittedName>
        <fullName evidence="3">Filament-forming protein</fullName>
    </submittedName>
</protein>
<reference evidence="3" key="1">
    <citation type="submission" date="2022-07" db="EMBL/GenBank/DDBJ databases">
        <title>Phylogenomic reconstructions and comparative analyses of Kickxellomycotina fungi.</title>
        <authorList>
            <person name="Reynolds N.K."/>
            <person name="Stajich J.E."/>
            <person name="Barry K."/>
            <person name="Grigoriev I.V."/>
            <person name="Crous P."/>
            <person name="Smith M.E."/>
        </authorList>
    </citation>
    <scope>NUCLEOTIDE SEQUENCE</scope>
    <source>
        <strain evidence="3">RSA 1196</strain>
    </source>
</reference>
<evidence type="ECO:0000256" key="1">
    <source>
        <dbReference type="SAM" id="Coils"/>
    </source>
</evidence>
<dbReference type="EMBL" id="JANBPY010004160">
    <property type="protein sequence ID" value="KAJ1948971.1"/>
    <property type="molecule type" value="Genomic_DNA"/>
</dbReference>
<evidence type="ECO:0000313" key="4">
    <source>
        <dbReference type="Proteomes" id="UP001150925"/>
    </source>
</evidence>
<keyword evidence="4" id="KW-1185">Reference proteome</keyword>
<dbReference type="PANTHER" id="PTHR18898:SF2">
    <property type="entry name" value="NUCLEOPROTEIN TPR"/>
    <property type="match status" value="1"/>
</dbReference>
<dbReference type="GO" id="GO:0006406">
    <property type="term" value="P:mRNA export from nucleus"/>
    <property type="evidence" value="ECO:0007669"/>
    <property type="project" value="TreeGrafter"/>
</dbReference>
<proteinExistence type="predicted"/>
<evidence type="ECO:0000256" key="2">
    <source>
        <dbReference type="SAM" id="MobiDB-lite"/>
    </source>
</evidence>
<dbReference type="Proteomes" id="UP001150925">
    <property type="component" value="Unassembled WGS sequence"/>
</dbReference>
<comment type="caution">
    <text evidence="3">The sequence shown here is derived from an EMBL/GenBank/DDBJ whole genome shotgun (WGS) entry which is preliminary data.</text>
</comment>
<dbReference type="AlphaFoldDB" id="A0A9W8AFX4"/>
<feature type="region of interest" description="Disordered" evidence="2">
    <location>
        <begin position="198"/>
        <end position="231"/>
    </location>
</feature>
<feature type="coiled-coil region" evidence="1">
    <location>
        <begin position="293"/>
        <end position="334"/>
    </location>
</feature>
<organism evidence="3 4">
    <name type="scientific">Dispira parvispora</name>
    <dbReference type="NCBI Taxonomy" id="1520584"/>
    <lineage>
        <taxon>Eukaryota</taxon>
        <taxon>Fungi</taxon>
        <taxon>Fungi incertae sedis</taxon>
        <taxon>Zoopagomycota</taxon>
        <taxon>Kickxellomycotina</taxon>
        <taxon>Dimargaritomycetes</taxon>
        <taxon>Dimargaritales</taxon>
        <taxon>Dimargaritaceae</taxon>
        <taxon>Dispira</taxon>
    </lineage>
</organism>